<organism evidence="2">
    <name type="scientific">Thermoleptolyngbya oregonensis NK1-22</name>
    <dbReference type="NCBI Taxonomy" id="2547457"/>
    <lineage>
        <taxon>Bacteria</taxon>
        <taxon>Bacillati</taxon>
        <taxon>Cyanobacteriota</taxon>
        <taxon>Cyanophyceae</taxon>
        <taxon>Oculatellales</taxon>
        <taxon>Oculatellaceae</taxon>
        <taxon>Thermoleptolyngbya</taxon>
    </lineage>
</organism>
<dbReference type="RefSeq" id="WP_316788296.1">
    <property type="nucleotide sequence ID" value="NZ_CP053540.1"/>
</dbReference>
<dbReference type="CDD" id="cd02440">
    <property type="entry name" value="AdoMet_MTases"/>
    <property type="match status" value="1"/>
</dbReference>
<feature type="domain" description="Methyltransferase" evidence="1">
    <location>
        <begin position="49"/>
        <end position="147"/>
    </location>
</feature>
<dbReference type="AlphaFoldDB" id="A0AA96Y4Y9"/>
<keyword evidence="2" id="KW-0808">Transferase</keyword>
<dbReference type="PANTHER" id="PTHR43591">
    <property type="entry name" value="METHYLTRANSFERASE"/>
    <property type="match status" value="1"/>
</dbReference>
<dbReference type="KEGG" id="tog:HNI00_18470"/>
<dbReference type="GO" id="GO:0008168">
    <property type="term" value="F:methyltransferase activity"/>
    <property type="evidence" value="ECO:0007669"/>
    <property type="project" value="UniProtKB-KW"/>
</dbReference>
<accession>A0AA96Y4Y9</accession>
<evidence type="ECO:0000313" key="2">
    <source>
        <dbReference type="EMBL" id="WOB44912.1"/>
    </source>
</evidence>
<keyword evidence="2" id="KW-0489">Methyltransferase</keyword>
<evidence type="ECO:0000259" key="1">
    <source>
        <dbReference type="Pfam" id="PF13649"/>
    </source>
</evidence>
<dbReference type="Pfam" id="PF13649">
    <property type="entry name" value="Methyltransf_25"/>
    <property type="match status" value="1"/>
</dbReference>
<proteinExistence type="predicted"/>
<sequence length="221" mass="24472">MATILRDLSYRHQWLYNSISRLAAVAAGGEARFRQLALAGLAFDKSTQILDLCCGSGQTTRFLVERFPQSADEQALPVTGLDASPLSIRRAQQNVPQATFIEAWAEDMPFPDAQFDLVHTSAALHEMQPDQLRQILKECYRVLKPGGIFAAIDVHKPTNPLYMPGLAVFFWLFETETAWQFIQTDLPQLLSEVGFQTVTQTLHAGGSLQVLRGVKHGGGSE</sequence>
<dbReference type="SUPFAM" id="SSF53335">
    <property type="entry name" value="S-adenosyl-L-methionine-dependent methyltransferases"/>
    <property type="match status" value="1"/>
</dbReference>
<dbReference type="EMBL" id="CP053540">
    <property type="protein sequence ID" value="WOB44912.1"/>
    <property type="molecule type" value="Genomic_DNA"/>
</dbReference>
<dbReference type="InterPro" id="IPR029063">
    <property type="entry name" value="SAM-dependent_MTases_sf"/>
</dbReference>
<reference evidence="2" key="1">
    <citation type="submission" date="2020-05" db="EMBL/GenBank/DDBJ databases">
        <authorList>
            <person name="Zhu T."/>
            <person name="Keshari N."/>
            <person name="Lu X."/>
        </authorList>
    </citation>
    <scope>NUCLEOTIDE SEQUENCE</scope>
    <source>
        <strain evidence="2">NK1-22</strain>
    </source>
</reference>
<dbReference type="GO" id="GO:0032259">
    <property type="term" value="P:methylation"/>
    <property type="evidence" value="ECO:0007669"/>
    <property type="project" value="UniProtKB-KW"/>
</dbReference>
<dbReference type="InterPro" id="IPR041698">
    <property type="entry name" value="Methyltransf_25"/>
</dbReference>
<gene>
    <name evidence="2" type="ORF">HNI00_18470</name>
</gene>
<name>A0AA96Y4Y9_9CYAN</name>
<protein>
    <submittedName>
        <fullName evidence="2">Class I SAM-dependent methyltransferase</fullName>
    </submittedName>
</protein>
<dbReference type="Gene3D" id="3.40.50.150">
    <property type="entry name" value="Vaccinia Virus protein VP39"/>
    <property type="match status" value="1"/>
</dbReference>